<feature type="transmembrane region" description="Helical" evidence="1">
    <location>
        <begin position="7"/>
        <end position="26"/>
    </location>
</feature>
<evidence type="ECO:0008006" key="4">
    <source>
        <dbReference type="Google" id="ProtNLM"/>
    </source>
</evidence>
<reference evidence="3" key="1">
    <citation type="submission" date="2017-09" db="EMBL/GenBank/DDBJ databases">
        <title>Depth-based differentiation of microbial function through sediment-hosted aquifers and enrichment of novel symbionts in the deep terrestrial subsurface.</title>
        <authorList>
            <person name="Probst A.J."/>
            <person name="Ladd B."/>
            <person name="Jarett J.K."/>
            <person name="Geller-Mcgrath D.E."/>
            <person name="Sieber C.M.K."/>
            <person name="Emerson J.B."/>
            <person name="Anantharaman K."/>
            <person name="Thomas B.C."/>
            <person name="Malmstrom R."/>
            <person name="Stieglmeier M."/>
            <person name="Klingl A."/>
            <person name="Woyke T."/>
            <person name="Ryan C.M."/>
            <person name="Banfield J.F."/>
        </authorList>
    </citation>
    <scope>NUCLEOTIDE SEQUENCE [LARGE SCALE GENOMIC DNA]</scope>
</reference>
<dbReference type="AlphaFoldDB" id="A0A2M7AWB5"/>
<feature type="transmembrane region" description="Helical" evidence="1">
    <location>
        <begin position="213"/>
        <end position="234"/>
    </location>
</feature>
<evidence type="ECO:0000313" key="3">
    <source>
        <dbReference type="Proteomes" id="UP000228775"/>
    </source>
</evidence>
<comment type="caution">
    <text evidence="2">The sequence shown here is derived from an EMBL/GenBank/DDBJ whole genome shotgun (WGS) entry which is preliminary data.</text>
</comment>
<accession>A0A2M7AWB5</accession>
<proteinExistence type="predicted"/>
<feature type="transmembrane region" description="Helical" evidence="1">
    <location>
        <begin position="377"/>
        <end position="396"/>
    </location>
</feature>
<feature type="transmembrane region" description="Helical" evidence="1">
    <location>
        <begin position="172"/>
        <end position="201"/>
    </location>
</feature>
<evidence type="ECO:0000313" key="2">
    <source>
        <dbReference type="EMBL" id="PIU74921.1"/>
    </source>
</evidence>
<feature type="transmembrane region" description="Helical" evidence="1">
    <location>
        <begin position="147"/>
        <end position="163"/>
    </location>
</feature>
<feature type="transmembrane region" description="Helical" evidence="1">
    <location>
        <begin position="280"/>
        <end position="298"/>
    </location>
</feature>
<keyword evidence="1" id="KW-0812">Transmembrane</keyword>
<sequence length="455" mass="53436">MAKTKILLIAILVFFTGLYLHNAWFYSPYSGYDAGIHQIYTKIITFEHRIPVPADTPESYNPPLFYWLSGQLARAFTPLFNNNFLDALKSWQILIALLLPIAGYFWYDIFCILNPKNKLLGLFLLFWLLSLPVINKMAPMYNLETPQLILSSFIIWWFIKFVLKKPSIRRMIYLGIFCGVILSLRIMSASLLLSLGLMIGVLYLAKRLSFKQMIIYGLTFTLVTLIIGGQYYYFYRDKGVFDSGENVVENSKTPFFQRQPKSFYTDTFLRTSMRTPIRPYFPNRFIPIFYSTFWGDYWNYYCQRRFPLSAAEEIKFSESTNKVKISAARLNLLAWQNRINLIPSLILIAGISIAVIKTIKQFSRRRLLDQRKLSEGFLAIFFVAAFLAFFYTNIQFPNTYKGDTIKASYILFAIPALIYFAGKLLMNFRHRRWFFYPLLLVIIISMIFNLRFDFF</sequence>
<dbReference type="EMBL" id="PEVY01000073">
    <property type="protein sequence ID" value="PIU74921.1"/>
    <property type="molecule type" value="Genomic_DNA"/>
</dbReference>
<feature type="transmembrane region" description="Helical" evidence="1">
    <location>
        <begin position="90"/>
        <end position="107"/>
    </location>
</feature>
<keyword evidence="1" id="KW-1133">Transmembrane helix</keyword>
<feature type="transmembrane region" description="Helical" evidence="1">
    <location>
        <begin position="433"/>
        <end position="452"/>
    </location>
</feature>
<gene>
    <name evidence="2" type="ORF">COS76_03530</name>
</gene>
<protein>
    <recommendedName>
        <fullName evidence="4">Glycosyltransferase RgtA/B/C/D-like domain-containing protein</fullName>
    </recommendedName>
</protein>
<feature type="transmembrane region" description="Helical" evidence="1">
    <location>
        <begin position="119"/>
        <end position="135"/>
    </location>
</feature>
<organism evidence="2 3">
    <name type="scientific">Candidatus Portnoybacteria bacterium CG06_land_8_20_14_3_00_39_12</name>
    <dbReference type="NCBI Taxonomy" id="1974809"/>
    <lineage>
        <taxon>Bacteria</taxon>
        <taxon>Candidatus Portnoyibacteriota</taxon>
    </lineage>
</organism>
<feature type="transmembrane region" description="Helical" evidence="1">
    <location>
        <begin position="339"/>
        <end position="356"/>
    </location>
</feature>
<feature type="transmembrane region" description="Helical" evidence="1">
    <location>
        <begin position="408"/>
        <end position="426"/>
    </location>
</feature>
<name>A0A2M7AWB5_9BACT</name>
<keyword evidence="1" id="KW-0472">Membrane</keyword>
<dbReference type="Proteomes" id="UP000228775">
    <property type="component" value="Unassembled WGS sequence"/>
</dbReference>
<evidence type="ECO:0000256" key="1">
    <source>
        <dbReference type="SAM" id="Phobius"/>
    </source>
</evidence>